<dbReference type="InterPro" id="IPR004838">
    <property type="entry name" value="NHTrfase_class1_PyrdxlP-BS"/>
</dbReference>
<dbReference type="GO" id="GO:0048472">
    <property type="term" value="F:threonine-phosphate decarboxylase activity"/>
    <property type="evidence" value="ECO:0007669"/>
    <property type="project" value="UniProtKB-EC"/>
</dbReference>
<dbReference type="NCBIfam" id="TIGR01140">
    <property type="entry name" value="L_thr_O3P_dcar"/>
    <property type="match status" value="1"/>
</dbReference>
<dbReference type="PANTHER" id="PTHR21343">
    <property type="entry name" value="DETHIOBIOTIN SYNTHETASE"/>
    <property type="match status" value="1"/>
</dbReference>
<dbReference type="InterPro" id="IPR011698">
    <property type="entry name" value="GATase_3"/>
</dbReference>
<keyword evidence="3 6" id="KW-0169">Cobalamin biosynthesis</keyword>
<evidence type="ECO:0000313" key="10">
    <source>
        <dbReference type="EMBL" id="OBR66905.1"/>
    </source>
</evidence>
<evidence type="ECO:0000259" key="7">
    <source>
        <dbReference type="Pfam" id="PF00155"/>
    </source>
</evidence>
<accession>A0A1A5YNC4</accession>
<comment type="similarity">
    <text evidence="6">Belongs to the CobB/CobQ family. CobQ subfamily.</text>
</comment>
<dbReference type="NCBIfam" id="NF001989">
    <property type="entry name" value="PRK00784.1"/>
    <property type="match status" value="1"/>
</dbReference>
<evidence type="ECO:0000256" key="6">
    <source>
        <dbReference type="HAMAP-Rule" id="MF_00028"/>
    </source>
</evidence>
<sequence>MLERFGHGGDLTTAKEEFGLEPSAFTDFSSNMNPLGPPAAVGEVLMDYAKRISAYPDPAARRLSSKLALRHGIPEDYLLAGNGAAELIDLAVRVLSPVKAALAVPCFQEYGDALSKIGCELYEIPLKRSNQFRLAEDEVRTALAESGASLYVLGSPNNPTGALVDPRLIEMILDSGASVLVDEAFMDFVPDEQEWSVLQRVVDHERLIVTRSMTKFYSIPGIRLGYAAAAPSIIQAMRRLQVPWSVNSLAQEIGVAMLDEGEFEQKTLRWLPEERRWLAEQLQNRGLQAMDSATNYLLLHLPENTALDAGQLQREMGRRGVLIRNASRFPGLDGRSIRVAVKLRSHNLRLLEALDECFPCDTHSSLAQNQRFGDQKLLNRDSNVPDAAKPKLAATLMIQGTASDVGKSMVTTALCRIFTQDGYVTKPFKSQNMSLNAYVTLDGKEIGVAQGMQADACGIAATTDMNPILLKPSGEMASQVVVHGKPLGNLKAKAYREQYLPVAGAIVREALQRLRESSQIVVMEGAGSPAEINLKDRDIVNMNMAAWGDAPVILVSDIDRGGVFASIVGTLELLEPEERDRVCGFIINKFRGDIALLKPGLDWLESKTGKPVLGVLPYLPELGLEAEDSLSLNGANRRKAALPGALRKKLDIAVISLPTMSNFTDFDPLDAEEDVALRYVDKPEEWGEPDAVILPGCKNTFEALRWLRTQGLEEPLIRYVEGGGSVVGICGGYEMLGAKLIDPLGVESEASVMQALEIFPFETIFAAEKKTVRVEGNAMLTPNGESYPISGYEIHMGELVMQSGAASLHKPFFVREAVIKGSNREAVSANAKPLIKEEGLCSEDGKVWGTFIHGIFHNDGFRRSWLNELRRHRNWPELPSALQFRSRRELAFDRLAEHARNHLNLPLIYEIAGLRGRDQL</sequence>
<evidence type="ECO:0000256" key="3">
    <source>
        <dbReference type="ARBA" id="ARBA00022573"/>
    </source>
</evidence>
<organism evidence="10 11">
    <name type="scientific">Paenibacillus oryzae</name>
    <dbReference type="NCBI Taxonomy" id="1844972"/>
    <lineage>
        <taxon>Bacteria</taxon>
        <taxon>Bacillati</taxon>
        <taxon>Bacillota</taxon>
        <taxon>Bacilli</taxon>
        <taxon>Bacillales</taxon>
        <taxon>Paenibacillaceae</taxon>
        <taxon>Paenibacillus</taxon>
    </lineage>
</organism>
<evidence type="ECO:0000256" key="5">
    <source>
        <dbReference type="ARBA" id="ARBA00048531"/>
    </source>
</evidence>
<dbReference type="SUPFAM" id="SSF53383">
    <property type="entry name" value="PLP-dependent transferases"/>
    <property type="match status" value="1"/>
</dbReference>
<dbReference type="InterPro" id="IPR004839">
    <property type="entry name" value="Aminotransferase_I/II_large"/>
</dbReference>
<evidence type="ECO:0000256" key="4">
    <source>
        <dbReference type="ARBA" id="ARBA00022962"/>
    </source>
</evidence>
<dbReference type="InterPro" id="IPR004459">
    <property type="entry name" value="CobQ_synth"/>
</dbReference>
<dbReference type="InterPro" id="IPR015424">
    <property type="entry name" value="PyrdxlP-dep_Trfase"/>
</dbReference>
<dbReference type="Gene3D" id="3.90.1150.10">
    <property type="entry name" value="Aspartate Aminotransferase, domain 1"/>
    <property type="match status" value="1"/>
</dbReference>
<dbReference type="Gene3D" id="3.40.50.300">
    <property type="entry name" value="P-loop containing nucleotide triphosphate hydrolases"/>
    <property type="match status" value="1"/>
</dbReference>
<dbReference type="CDD" id="cd00609">
    <property type="entry name" value="AAT_like"/>
    <property type="match status" value="1"/>
</dbReference>
<evidence type="ECO:0000256" key="1">
    <source>
        <dbReference type="ARBA" id="ARBA00003444"/>
    </source>
</evidence>
<dbReference type="Gene3D" id="3.40.50.880">
    <property type="match status" value="1"/>
</dbReference>
<protein>
    <recommendedName>
        <fullName evidence="6">Cobyric acid synthase</fullName>
    </recommendedName>
</protein>
<dbReference type="Pfam" id="PF01656">
    <property type="entry name" value="CbiA"/>
    <property type="match status" value="1"/>
</dbReference>
<dbReference type="SUPFAM" id="SSF52540">
    <property type="entry name" value="P-loop containing nucleoside triphosphate hydrolases"/>
    <property type="match status" value="1"/>
</dbReference>
<dbReference type="PANTHER" id="PTHR21343:SF1">
    <property type="entry name" value="COBYRIC ACID SYNTHASE"/>
    <property type="match status" value="1"/>
</dbReference>
<dbReference type="PROSITE" id="PS00105">
    <property type="entry name" value="AA_TRANSFER_CLASS_1"/>
    <property type="match status" value="1"/>
</dbReference>
<dbReference type="Proteomes" id="UP000092024">
    <property type="component" value="Unassembled WGS sequence"/>
</dbReference>
<feature type="active site" description="Nucleophile" evidence="6">
    <location>
        <position position="730"/>
    </location>
</feature>
<dbReference type="InterPro" id="IPR027417">
    <property type="entry name" value="P-loop_NTPase"/>
</dbReference>
<comment type="function">
    <text evidence="6">Catalyzes amidations at positions B, D, E, and G on adenosylcobyrinic A,C-diamide. NH(2) groups are provided by glutamine, and one molecule of ATP is hydrogenolyzed for each amidation.</text>
</comment>
<dbReference type="GO" id="GO:0030170">
    <property type="term" value="F:pyridoxal phosphate binding"/>
    <property type="evidence" value="ECO:0007669"/>
    <property type="project" value="InterPro"/>
</dbReference>
<dbReference type="HAMAP" id="MF_00028">
    <property type="entry name" value="CobQ"/>
    <property type="match status" value="1"/>
</dbReference>
<evidence type="ECO:0000259" key="9">
    <source>
        <dbReference type="Pfam" id="PF07685"/>
    </source>
</evidence>
<dbReference type="STRING" id="1844972.A7K91_16900"/>
<dbReference type="InterPro" id="IPR015422">
    <property type="entry name" value="PyrdxlP-dep_Trfase_small"/>
</dbReference>
<keyword evidence="11" id="KW-1185">Reference proteome</keyword>
<name>A0A1A5YNC4_9BACL</name>
<dbReference type="Gene3D" id="3.40.640.10">
    <property type="entry name" value="Type I PLP-dependent aspartate aminotransferase-like (Major domain)"/>
    <property type="match status" value="1"/>
</dbReference>
<dbReference type="PROSITE" id="PS51274">
    <property type="entry name" value="GATASE_COBBQ"/>
    <property type="match status" value="1"/>
</dbReference>
<proteinExistence type="inferred from homology"/>
<keyword evidence="4 6" id="KW-0315">Glutamine amidotransferase</keyword>
<dbReference type="InterPro" id="IPR015421">
    <property type="entry name" value="PyrdxlP-dep_Trfase_major"/>
</dbReference>
<dbReference type="CDD" id="cd01750">
    <property type="entry name" value="GATase1_CobQ"/>
    <property type="match status" value="1"/>
</dbReference>
<dbReference type="GO" id="GO:0009236">
    <property type="term" value="P:cobalamin biosynthetic process"/>
    <property type="evidence" value="ECO:0007669"/>
    <property type="project" value="UniProtKB-UniRule"/>
</dbReference>
<evidence type="ECO:0000259" key="8">
    <source>
        <dbReference type="Pfam" id="PF01656"/>
    </source>
</evidence>
<comment type="catalytic activity">
    <reaction evidence="5">
        <text>O-phospho-L-threonine + H(+) = (R)-1-aminopropan-2-yl phosphate + CO2</text>
        <dbReference type="Rhea" id="RHEA:11492"/>
        <dbReference type="ChEBI" id="CHEBI:15378"/>
        <dbReference type="ChEBI" id="CHEBI:16526"/>
        <dbReference type="ChEBI" id="CHEBI:58563"/>
        <dbReference type="ChEBI" id="CHEBI:58675"/>
        <dbReference type="EC" id="4.1.1.81"/>
    </reaction>
</comment>
<evidence type="ECO:0000256" key="2">
    <source>
        <dbReference type="ARBA" id="ARBA00004953"/>
    </source>
</evidence>
<dbReference type="InterPro" id="IPR002586">
    <property type="entry name" value="CobQ/CobB/MinD/ParA_Nub-bd_dom"/>
</dbReference>
<dbReference type="AlphaFoldDB" id="A0A1A5YNC4"/>
<comment type="pathway">
    <text evidence="2 6">Cofactor biosynthesis; adenosylcobalamin biosynthesis.</text>
</comment>
<comment type="caution">
    <text evidence="10">The sequence shown here is derived from an EMBL/GenBank/DDBJ whole genome shotgun (WGS) entry which is preliminary data.</text>
</comment>
<dbReference type="Pfam" id="PF07685">
    <property type="entry name" value="GATase_3"/>
    <property type="match status" value="1"/>
</dbReference>
<feature type="domain" description="CobQ/CobB/MinD/ParA nucleotide binding" evidence="8">
    <location>
        <begin position="396"/>
        <end position="623"/>
    </location>
</feature>
<dbReference type="GO" id="GO:0015420">
    <property type="term" value="F:ABC-type vitamin B12 transporter activity"/>
    <property type="evidence" value="ECO:0007669"/>
    <property type="project" value="UniProtKB-UniRule"/>
</dbReference>
<dbReference type="InterPro" id="IPR033949">
    <property type="entry name" value="CobQ_GATase1"/>
</dbReference>
<feature type="domain" description="Aminotransferase class I/classII large" evidence="7">
    <location>
        <begin position="26"/>
        <end position="347"/>
    </location>
</feature>
<dbReference type="SUPFAM" id="SSF52317">
    <property type="entry name" value="Class I glutamine amidotransferase-like"/>
    <property type="match status" value="1"/>
</dbReference>
<dbReference type="InterPro" id="IPR047045">
    <property type="entry name" value="CobQ_N"/>
</dbReference>
<dbReference type="CDD" id="cd05389">
    <property type="entry name" value="CobQ_N"/>
    <property type="match status" value="1"/>
</dbReference>
<dbReference type="InterPro" id="IPR029062">
    <property type="entry name" value="Class_I_gatase-like"/>
</dbReference>
<dbReference type="Pfam" id="PF00155">
    <property type="entry name" value="Aminotran_1_2"/>
    <property type="match status" value="1"/>
</dbReference>
<dbReference type="UniPathway" id="UPA00148"/>
<dbReference type="RefSeq" id="WP_068681313.1">
    <property type="nucleotide sequence ID" value="NZ_LYPA01000043.1"/>
</dbReference>
<dbReference type="EMBL" id="LYPA01000043">
    <property type="protein sequence ID" value="OBR66905.1"/>
    <property type="molecule type" value="Genomic_DNA"/>
</dbReference>
<feature type="active site" evidence="6">
    <location>
        <position position="853"/>
    </location>
</feature>
<dbReference type="OrthoDB" id="9808302at2"/>
<evidence type="ECO:0000313" key="11">
    <source>
        <dbReference type="Proteomes" id="UP000092024"/>
    </source>
</evidence>
<dbReference type="InterPro" id="IPR005860">
    <property type="entry name" value="CobD"/>
</dbReference>
<comment type="function">
    <text evidence="1">Decarboxylates L-threonine-O-3-phosphate to yield (R)-1-amino-2-propanol O-2-phosphate, the precursor for the linkage between the nucleotide loop and the corrin ring in cobalamin.</text>
</comment>
<reference evidence="10 11" key="1">
    <citation type="submission" date="2016-05" db="EMBL/GenBank/DDBJ databases">
        <title>Paenibacillus oryzae. sp. nov., isolated from the rice root.</title>
        <authorList>
            <person name="Zhang J."/>
            <person name="Zhang X."/>
        </authorList>
    </citation>
    <scope>NUCLEOTIDE SEQUENCE [LARGE SCALE GENOMIC DNA]</scope>
    <source>
        <strain evidence="10 11">1DrF-4</strain>
    </source>
</reference>
<dbReference type="NCBIfam" id="TIGR00313">
    <property type="entry name" value="cobQ"/>
    <property type="match status" value="1"/>
</dbReference>
<feature type="domain" description="CobB/CobQ-like glutamine amidotransferase" evidence="9">
    <location>
        <begin position="651"/>
        <end position="860"/>
    </location>
</feature>
<gene>
    <name evidence="6" type="primary">cobQ</name>
    <name evidence="10" type="ORF">A7K91_16900</name>
</gene>